<accession>A0ABC9QYX8</accession>
<comment type="caution">
    <text evidence="1">The sequence shown here is derived from an EMBL/GenBank/DDBJ whole genome shotgun (WGS) entry which is preliminary data.</text>
</comment>
<organism evidence="1 2">
    <name type="scientific">Bacillus mycoides</name>
    <dbReference type="NCBI Taxonomy" id="1405"/>
    <lineage>
        <taxon>Bacteria</taxon>
        <taxon>Bacillati</taxon>
        <taxon>Bacillota</taxon>
        <taxon>Bacilli</taxon>
        <taxon>Bacillales</taxon>
        <taxon>Bacillaceae</taxon>
        <taxon>Bacillus</taxon>
        <taxon>Bacillus cereus group</taxon>
    </lineage>
</organism>
<protein>
    <recommendedName>
        <fullName evidence="3">Histidine kinase</fullName>
    </recommendedName>
</protein>
<evidence type="ECO:0008006" key="3">
    <source>
        <dbReference type="Google" id="ProtNLM"/>
    </source>
</evidence>
<dbReference type="EMBL" id="AHEV01000024">
    <property type="protein sequence ID" value="EJR36236.1"/>
    <property type="molecule type" value="Genomic_DNA"/>
</dbReference>
<dbReference type="Proteomes" id="UP000006976">
    <property type="component" value="Unassembled WGS sequence"/>
</dbReference>
<feature type="non-terminal residue" evidence="1">
    <location>
        <position position="1"/>
    </location>
</feature>
<name>A0ABC9QYX8_BACMY</name>
<evidence type="ECO:0000313" key="1">
    <source>
        <dbReference type="EMBL" id="EJR36236.1"/>
    </source>
</evidence>
<dbReference type="AlphaFoldDB" id="A0ABC9QYX8"/>
<reference evidence="1 2" key="1">
    <citation type="submission" date="2012-04" db="EMBL/GenBank/DDBJ databases">
        <title>The Genome Sequence of Bacillus cereus VD078.</title>
        <authorList>
            <consortium name="The Broad Institute Genome Sequencing Platform"/>
            <consortium name="The Broad Institute Genome Sequencing Center for Infectious Disease"/>
            <person name="Feldgarden M."/>
            <person name="Van der Auwera G.A."/>
            <person name="Mahillon J."/>
            <person name="Duprez V."/>
            <person name="Timmery S."/>
            <person name="Mattelet C."/>
            <person name="Dierick K."/>
            <person name="Sun M."/>
            <person name="Yu Z."/>
            <person name="Zhu L."/>
            <person name="Hu X."/>
            <person name="Shank E.B."/>
            <person name="Swiecicka I."/>
            <person name="Hansen B.M."/>
            <person name="Andrup L."/>
            <person name="Young S.K."/>
            <person name="Zeng Q."/>
            <person name="Gargeya S."/>
            <person name="Fitzgerald M."/>
            <person name="Haas B."/>
            <person name="Abouelleil A."/>
            <person name="Alvarado L."/>
            <person name="Arachchi H.M."/>
            <person name="Berlin A."/>
            <person name="Chapman S.B."/>
            <person name="Goldberg J."/>
            <person name="Griggs A."/>
            <person name="Gujja S."/>
            <person name="Hansen M."/>
            <person name="Howarth C."/>
            <person name="Imamovic A."/>
            <person name="Larimer J."/>
            <person name="McCowen C."/>
            <person name="Montmayeur A."/>
            <person name="Murphy C."/>
            <person name="Neiman D."/>
            <person name="Pearson M."/>
            <person name="Priest M."/>
            <person name="Roberts A."/>
            <person name="Saif S."/>
            <person name="Shea T."/>
            <person name="Sisk P."/>
            <person name="Sykes S."/>
            <person name="Wortman J."/>
            <person name="Nusbaum C."/>
            <person name="Birren B."/>
        </authorList>
    </citation>
    <scope>NUCLEOTIDE SEQUENCE [LARGE SCALE GENOMIC DNA]</scope>
    <source>
        <strain evidence="1 2">VD078</strain>
    </source>
</reference>
<sequence length="85" mass="10297">FFKFTYTLDRLHINFRYLFYDTSNQTKGGQYKMITTVLTGHSFKYRRLLTGGENVEDVQTDQHIPYEQNELQRTLEKYDSKKFEL</sequence>
<evidence type="ECO:0000313" key="2">
    <source>
        <dbReference type="Proteomes" id="UP000006976"/>
    </source>
</evidence>
<gene>
    <name evidence="1" type="ORF">III_04427</name>
</gene>
<proteinExistence type="predicted"/>